<gene>
    <name evidence="5" type="ORF">HDF08_004342</name>
</gene>
<dbReference type="GO" id="GO:0003677">
    <property type="term" value="F:DNA binding"/>
    <property type="evidence" value="ECO:0007669"/>
    <property type="project" value="UniProtKB-KW"/>
</dbReference>
<keyword evidence="3" id="KW-0238">DNA-binding</keyword>
<sequence length="131" mass="14622">MPKPAKVLTPLERRIMHVLWDDGAGNVQKVLQGLKGEPQLAYTTVQTTLNVLQRKGRVKRKLVGRAFEYSATVTQEAADSHAIKDVLHKVFQGSVDDLLLSLVRSKHLNAKKLAELQAKLETVRGAEEEEK</sequence>
<comment type="caution">
    <text evidence="5">The sequence shown here is derived from an EMBL/GenBank/DDBJ whole genome shotgun (WGS) entry which is preliminary data.</text>
</comment>
<proteinExistence type="inferred from homology"/>
<dbReference type="Gene3D" id="1.10.4040.10">
    <property type="entry name" value="Penicillinase repressor domain"/>
    <property type="match status" value="1"/>
</dbReference>
<comment type="similarity">
    <text evidence="1">Belongs to the BlaI transcriptional regulatory family.</text>
</comment>
<dbReference type="EMBL" id="JACCCU010000003">
    <property type="protein sequence ID" value="NYF92223.1"/>
    <property type="molecule type" value="Genomic_DNA"/>
</dbReference>
<evidence type="ECO:0000256" key="2">
    <source>
        <dbReference type="ARBA" id="ARBA00023015"/>
    </source>
</evidence>
<dbReference type="AlphaFoldDB" id="A0A852VHF1"/>
<evidence type="ECO:0000256" key="1">
    <source>
        <dbReference type="ARBA" id="ARBA00011046"/>
    </source>
</evidence>
<dbReference type="GO" id="GO:0045892">
    <property type="term" value="P:negative regulation of DNA-templated transcription"/>
    <property type="evidence" value="ECO:0007669"/>
    <property type="project" value="InterPro"/>
</dbReference>
<evidence type="ECO:0000256" key="3">
    <source>
        <dbReference type="ARBA" id="ARBA00023125"/>
    </source>
</evidence>
<dbReference type="InterPro" id="IPR005650">
    <property type="entry name" value="BlaI_family"/>
</dbReference>
<keyword evidence="4" id="KW-0804">Transcription</keyword>
<evidence type="ECO:0000313" key="5">
    <source>
        <dbReference type="EMBL" id="NYF92223.1"/>
    </source>
</evidence>
<name>A0A852VHF1_9BACT</name>
<organism evidence="5 6">
    <name type="scientific">Tunturiibacter lichenicola</name>
    <dbReference type="NCBI Taxonomy" id="2051959"/>
    <lineage>
        <taxon>Bacteria</taxon>
        <taxon>Pseudomonadati</taxon>
        <taxon>Acidobacteriota</taxon>
        <taxon>Terriglobia</taxon>
        <taxon>Terriglobales</taxon>
        <taxon>Acidobacteriaceae</taxon>
        <taxon>Tunturiibacter</taxon>
    </lineage>
</organism>
<keyword evidence="2" id="KW-0805">Transcription regulation</keyword>
<reference evidence="5 6" key="1">
    <citation type="submission" date="2020-07" db="EMBL/GenBank/DDBJ databases">
        <title>Genomic Encyclopedia of Type Strains, Phase IV (KMG-V): Genome sequencing to study the core and pangenomes of soil and plant-associated prokaryotes.</title>
        <authorList>
            <person name="Whitman W."/>
        </authorList>
    </citation>
    <scope>NUCLEOTIDE SEQUENCE [LARGE SCALE GENOMIC DNA]</scope>
    <source>
        <strain evidence="5 6">M8UP22</strain>
    </source>
</reference>
<dbReference type="InterPro" id="IPR036388">
    <property type="entry name" value="WH-like_DNA-bd_sf"/>
</dbReference>
<accession>A0A852VHF1</accession>
<dbReference type="InterPro" id="IPR036390">
    <property type="entry name" value="WH_DNA-bd_sf"/>
</dbReference>
<protein>
    <submittedName>
        <fullName evidence="5">Transcriptional regulator</fullName>
    </submittedName>
</protein>
<dbReference type="SUPFAM" id="SSF46785">
    <property type="entry name" value="Winged helix' DNA-binding domain"/>
    <property type="match status" value="1"/>
</dbReference>
<dbReference type="Proteomes" id="UP000564385">
    <property type="component" value="Unassembled WGS sequence"/>
</dbReference>
<evidence type="ECO:0000256" key="4">
    <source>
        <dbReference type="ARBA" id="ARBA00023163"/>
    </source>
</evidence>
<dbReference type="Pfam" id="PF03965">
    <property type="entry name" value="Penicillinase_R"/>
    <property type="match status" value="1"/>
</dbReference>
<evidence type="ECO:0000313" key="6">
    <source>
        <dbReference type="Proteomes" id="UP000564385"/>
    </source>
</evidence>
<dbReference type="Gene3D" id="1.10.10.10">
    <property type="entry name" value="Winged helix-like DNA-binding domain superfamily/Winged helix DNA-binding domain"/>
    <property type="match status" value="1"/>
</dbReference>
<dbReference type="PIRSF" id="PIRSF019455">
    <property type="entry name" value="CopR_AtkY"/>
    <property type="match status" value="1"/>
</dbReference>